<name>A0ABQ8KT59_9APHY</name>
<keyword evidence="3 11" id="KW-0378">Hydrolase</keyword>
<evidence type="ECO:0000256" key="3">
    <source>
        <dbReference type="ARBA" id="ARBA00022801"/>
    </source>
</evidence>
<dbReference type="PANTHER" id="PTHR13710">
    <property type="entry name" value="DNA HELICASE RECQ FAMILY MEMBER"/>
    <property type="match status" value="1"/>
</dbReference>
<comment type="caution">
    <text evidence="11">The sequence shown here is derived from an EMBL/GenBank/DDBJ whole genome shotgun (WGS) entry which is preliminary data.</text>
</comment>
<keyword evidence="5" id="KW-0238">DNA-binding</keyword>
<reference evidence="11 12" key="1">
    <citation type="journal article" date="2021" name="Environ. Microbiol.">
        <title>Gene family expansions and transcriptome signatures uncover fungal adaptations to wood decay.</title>
        <authorList>
            <person name="Hage H."/>
            <person name="Miyauchi S."/>
            <person name="Viragh M."/>
            <person name="Drula E."/>
            <person name="Min B."/>
            <person name="Chaduli D."/>
            <person name="Navarro D."/>
            <person name="Favel A."/>
            <person name="Norest M."/>
            <person name="Lesage-Meessen L."/>
            <person name="Balint B."/>
            <person name="Merenyi Z."/>
            <person name="de Eugenio L."/>
            <person name="Morin E."/>
            <person name="Martinez A.T."/>
            <person name="Baldrian P."/>
            <person name="Stursova M."/>
            <person name="Martinez M.J."/>
            <person name="Novotny C."/>
            <person name="Magnuson J.K."/>
            <person name="Spatafora J.W."/>
            <person name="Maurice S."/>
            <person name="Pangilinan J."/>
            <person name="Andreopoulos W."/>
            <person name="LaButti K."/>
            <person name="Hundley H."/>
            <person name="Na H."/>
            <person name="Kuo A."/>
            <person name="Barry K."/>
            <person name="Lipzen A."/>
            <person name="Henrissat B."/>
            <person name="Riley R."/>
            <person name="Ahrendt S."/>
            <person name="Nagy L.G."/>
            <person name="Grigoriev I.V."/>
            <person name="Martin F."/>
            <person name="Rosso M.N."/>
        </authorList>
    </citation>
    <scope>NUCLEOTIDE SEQUENCE [LARGE SCALE GENOMIC DNA]</scope>
    <source>
        <strain evidence="11 12">CIRM-BRFM 1785</strain>
    </source>
</reference>
<evidence type="ECO:0000313" key="12">
    <source>
        <dbReference type="Proteomes" id="UP000814176"/>
    </source>
</evidence>
<dbReference type="PROSITE" id="PS51192">
    <property type="entry name" value="HELICASE_ATP_BIND_1"/>
    <property type="match status" value="1"/>
</dbReference>
<dbReference type="RefSeq" id="XP_047783299.1">
    <property type="nucleotide sequence ID" value="XM_047920161.1"/>
</dbReference>
<dbReference type="InterPro" id="IPR001650">
    <property type="entry name" value="Helicase_C-like"/>
</dbReference>
<comment type="similarity">
    <text evidence="1">Belongs to the helicase family. RecQ subfamily.</text>
</comment>
<gene>
    <name evidence="11" type="ORF">C8Q71DRAFT_700990</name>
</gene>
<keyword evidence="12" id="KW-1185">Reference proteome</keyword>
<dbReference type="GO" id="GO:0016787">
    <property type="term" value="F:hydrolase activity"/>
    <property type="evidence" value="ECO:0007669"/>
    <property type="project" value="UniProtKB-KW"/>
</dbReference>
<keyword evidence="2" id="KW-0547">Nucleotide-binding</keyword>
<dbReference type="PROSITE" id="PS51194">
    <property type="entry name" value="HELICASE_CTER"/>
    <property type="match status" value="1"/>
</dbReference>
<evidence type="ECO:0000313" key="11">
    <source>
        <dbReference type="EMBL" id="KAH9842000.1"/>
    </source>
</evidence>
<dbReference type="Gene3D" id="3.40.50.300">
    <property type="entry name" value="P-loop containing nucleotide triphosphate hydrolases"/>
    <property type="match status" value="2"/>
</dbReference>
<dbReference type="Pfam" id="PF00271">
    <property type="entry name" value="Helicase_C"/>
    <property type="match status" value="1"/>
</dbReference>
<dbReference type="SMART" id="SM00490">
    <property type="entry name" value="HELICc"/>
    <property type="match status" value="1"/>
</dbReference>
<keyword evidence="4" id="KW-0067">ATP-binding</keyword>
<dbReference type="InterPro" id="IPR027417">
    <property type="entry name" value="P-loop_NTPase"/>
</dbReference>
<evidence type="ECO:0000256" key="7">
    <source>
        <dbReference type="ARBA" id="ARBA00034617"/>
    </source>
</evidence>
<proteinExistence type="inferred from homology"/>
<evidence type="ECO:0000256" key="6">
    <source>
        <dbReference type="ARBA" id="ARBA00023235"/>
    </source>
</evidence>
<organism evidence="11 12">
    <name type="scientific">Rhodofomes roseus</name>
    <dbReference type="NCBI Taxonomy" id="34475"/>
    <lineage>
        <taxon>Eukaryota</taxon>
        <taxon>Fungi</taxon>
        <taxon>Dikarya</taxon>
        <taxon>Basidiomycota</taxon>
        <taxon>Agaricomycotina</taxon>
        <taxon>Agaricomycetes</taxon>
        <taxon>Polyporales</taxon>
        <taxon>Rhodofomes</taxon>
    </lineage>
</organism>
<feature type="domain" description="Helicase C-terminal" evidence="10">
    <location>
        <begin position="271"/>
        <end position="428"/>
    </location>
</feature>
<comment type="catalytic activity">
    <reaction evidence="7">
        <text>Couples ATP hydrolysis with the unwinding of duplex DNA by translocating in the 3'-5' direction.</text>
        <dbReference type="EC" id="5.6.2.4"/>
    </reaction>
</comment>
<dbReference type="CDD" id="cd17920">
    <property type="entry name" value="DEXHc_RecQ"/>
    <property type="match status" value="1"/>
</dbReference>
<sequence length="608" mass="67763">MPVASRILQPPPIHCQSSNLKFDDALTIARAAAHKSRGYDSEGTRQKIKELSVEAFGGKEPYGWQVDVCEAILLGLDCIVIAGTGAGKTVPFAMPLLLDETKKKLVVVISPLNELERDQAERFRTMGLTATAINKEEYSDRLHKVRSSEIHTYRMLLTGPEMALEHKRFSKLLRSPSFAKNIAAIVIDEAHCISQWGDSFRKKYAELGRLRALVPMSVPFLATSATLPPAALADVQAKLSFHLNSTFFVNLGNDRTNITPLVVQMKGGAGDLAALDFAVREALAGDPLVKTLIFFNTRELAMRACHHLKTLLPDAYKGKIDFLHALRGDDTKREVMQRFRNDELSILCATEAAGMGLDISNIRRVIQFMVPTSLSQWFQRYGRAGRDGLPAVAILLVEQSVFKKVKPRGSTKDSVDNNDTKVFQKQVECGLRTWLEAPDCRRTVANAYFNNPRNERVLTVPCCDVCLSRRSEDPEAMLSEAEDNMLKLLKSIRLRETGDRLVESAVKIEESEPGLAGAATGKRPAARQKERFKYVYNAALAWRRLCWRRDYSICVWGPEALLSDKTASKIVRATAIQTLGDLTTSVPEWCFAKKHGEELLQTILSADE</sequence>
<dbReference type="Pfam" id="PF00270">
    <property type="entry name" value="DEAD"/>
    <property type="match status" value="1"/>
</dbReference>
<dbReference type="PROSITE" id="PS00690">
    <property type="entry name" value="DEAH_ATP_HELICASE"/>
    <property type="match status" value="1"/>
</dbReference>
<evidence type="ECO:0000256" key="5">
    <source>
        <dbReference type="ARBA" id="ARBA00023125"/>
    </source>
</evidence>
<feature type="domain" description="Helicase ATP-binding" evidence="9">
    <location>
        <begin position="69"/>
        <end position="245"/>
    </location>
</feature>
<evidence type="ECO:0000259" key="10">
    <source>
        <dbReference type="PROSITE" id="PS51194"/>
    </source>
</evidence>
<evidence type="ECO:0000256" key="4">
    <source>
        <dbReference type="ARBA" id="ARBA00022840"/>
    </source>
</evidence>
<evidence type="ECO:0000256" key="1">
    <source>
        <dbReference type="ARBA" id="ARBA00005446"/>
    </source>
</evidence>
<feature type="non-terminal residue" evidence="11">
    <location>
        <position position="608"/>
    </location>
</feature>
<dbReference type="InterPro" id="IPR002464">
    <property type="entry name" value="DNA/RNA_helicase_DEAH_CS"/>
</dbReference>
<dbReference type="EMBL" id="JADCUA010000003">
    <property type="protein sequence ID" value="KAH9842000.1"/>
    <property type="molecule type" value="Genomic_DNA"/>
</dbReference>
<accession>A0ABQ8KT59</accession>
<dbReference type="PANTHER" id="PTHR13710:SF105">
    <property type="entry name" value="ATP-DEPENDENT DNA HELICASE Q1"/>
    <property type="match status" value="1"/>
</dbReference>
<dbReference type="InterPro" id="IPR014001">
    <property type="entry name" value="Helicase_ATP-bd"/>
</dbReference>
<dbReference type="EC" id="5.6.2.4" evidence="8"/>
<dbReference type="SUPFAM" id="SSF52540">
    <property type="entry name" value="P-loop containing nucleoside triphosphate hydrolases"/>
    <property type="match status" value="1"/>
</dbReference>
<keyword evidence="6" id="KW-0413">Isomerase</keyword>
<dbReference type="SMART" id="SM00487">
    <property type="entry name" value="DEXDc"/>
    <property type="match status" value="1"/>
</dbReference>
<dbReference type="InterPro" id="IPR011545">
    <property type="entry name" value="DEAD/DEAH_box_helicase_dom"/>
</dbReference>
<dbReference type="Proteomes" id="UP000814176">
    <property type="component" value="Unassembled WGS sequence"/>
</dbReference>
<evidence type="ECO:0000256" key="8">
    <source>
        <dbReference type="ARBA" id="ARBA00034808"/>
    </source>
</evidence>
<evidence type="ECO:0000256" key="2">
    <source>
        <dbReference type="ARBA" id="ARBA00022741"/>
    </source>
</evidence>
<evidence type="ECO:0000259" key="9">
    <source>
        <dbReference type="PROSITE" id="PS51192"/>
    </source>
</evidence>
<dbReference type="GeneID" id="72000893"/>
<protein>
    <recommendedName>
        <fullName evidence="8">DNA 3'-5' helicase</fullName>
        <ecNumber evidence="8">5.6.2.4</ecNumber>
    </recommendedName>
</protein>